<protein>
    <submittedName>
        <fullName evidence="1">Uncharacterized protein</fullName>
    </submittedName>
</protein>
<evidence type="ECO:0000313" key="1">
    <source>
        <dbReference type="EMBL" id="MBX43445.1"/>
    </source>
</evidence>
<proteinExistence type="predicted"/>
<reference evidence="1" key="1">
    <citation type="submission" date="2018-02" db="EMBL/GenBank/DDBJ databases">
        <title>Rhizophora mucronata_Transcriptome.</title>
        <authorList>
            <person name="Meera S.P."/>
            <person name="Sreeshan A."/>
            <person name="Augustine A."/>
        </authorList>
    </citation>
    <scope>NUCLEOTIDE SEQUENCE</scope>
    <source>
        <tissue evidence="1">Leaf</tissue>
    </source>
</reference>
<dbReference type="EMBL" id="GGEC01062961">
    <property type="protein sequence ID" value="MBX43445.1"/>
    <property type="molecule type" value="Transcribed_RNA"/>
</dbReference>
<sequence length="19" mass="2185">MKNSLVRSNSYNIQSKVCL</sequence>
<name>A0A2P2NLW8_RHIMU</name>
<organism evidence="1">
    <name type="scientific">Rhizophora mucronata</name>
    <name type="common">Asiatic mangrove</name>
    <dbReference type="NCBI Taxonomy" id="61149"/>
    <lineage>
        <taxon>Eukaryota</taxon>
        <taxon>Viridiplantae</taxon>
        <taxon>Streptophyta</taxon>
        <taxon>Embryophyta</taxon>
        <taxon>Tracheophyta</taxon>
        <taxon>Spermatophyta</taxon>
        <taxon>Magnoliopsida</taxon>
        <taxon>eudicotyledons</taxon>
        <taxon>Gunneridae</taxon>
        <taxon>Pentapetalae</taxon>
        <taxon>rosids</taxon>
        <taxon>fabids</taxon>
        <taxon>Malpighiales</taxon>
        <taxon>Rhizophoraceae</taxon>
        <taxon>Rhizophora</taxon>
    </lineage>
</organism>
<accession>A0A2P2NLW8</accession>
<dbReference type="AlphaFoldDB" id="A0A2P2NLW8"/>